<evidence type="ECO:0000256" key="2">
    <source>
        <dbReference type="SAM" id="Phobius"/>
    </source>
</evidence>
<keyword evidence="2" id="KW-1133">Transmembrane helix</keyword>
<feature type="region of interest" description="Disordered" evidence="1">
    <location>
        <begin position="733"/>
        <end position="755"/>
    </location>
</feature>
<proteinExistence type="predicted"/>
<dbReference type="AlphaFoldDB" id="A0A381X1F5"/>
<dbReference type="EMBL" id="UINC01013588">
    <property type="protein sequence ID" value="SVA58609.1"/>
    <property type="molecule type" value="Genomic_DNA"/>
</dbReference>
<keyword evidence="2" id="KW-0812">Transmembrane</keyword>
<accession>A0A381X1F5</accession>
<evidence type="ECO:0000313" key="3">
    <source>
        <dbReference type="EMBL" id="SVA58609.1"/>
    </source>
</evidence>
<sequence length="755" mass="84872">MQFGCTQEWLGSVTNKKADQAFRFLLGCIPFAIFLMPLNVFSSTFNLDVDDDREITALTDGLITIRYLFGFSGESLISGALGSEALRNSPEQVIDYLEENRTTLDVDGDGTTTALTDGLLVIRDLFGFSGSSLTTGALAPDATRTSADAIAEYIAGLKDTGDVPTYWIDPYYGTKTPSFYSPAPDGYELFDSDIQVHGQLEGLDHDPTASPGAGKFIFNRVYHAFKHGLAWGQQFGVFGSWLGSFGNNSIEGGLWVNPKTAGPHFYPTLHLAGIGDAYYACNDVQMGSGLYEVFVGDRWLTMIQISNKVLTVPGVNIAFDMEQDPYENDNGIWIGSGWSYLNLDHPRGYKFWMSFIESYDYQGPINGYMPEHWNWIDPEKIEEGSYAQNLADQGEAFGTFATKGSKEDSGTGNERIGLRAHDVGDGTYYLPVANLPDYKEREYLLAHPQSIELSTMEAFSTALRSGGLGETLIPTTNKDFQSIYESTHNQLKIVEEIDGEEHRFMIVPSYRIGFESSLGYVQWDHSTADLKERQASQNGYIYVRKLTDKWEVEEGAGDDYRNHPNSYQTEVVDAPDEIVRAPRVTHRFFNYKERDTNHPDFQNWDTSGKTRYQRSLQNGSIATYVWFKFIEQPAVKTAQQNHPETYTDSYLNQLQSYIEEFHRQINEQSMQNPTDPVFINYRGANQPDSNDPHLVKLDPAQIVQPEPGYEVGYVPVVISVYHPDVYSSNGRGLIEQPDDPCSNADWTDTYHPDIE</sequence>
<organism evidence="3">
    <name type="scientific">marine metagenome</name>
    <dbReference type="NCBI Taxonomy" id="408172"/>
    <lineage>
        <taxon>unclassified sequences</taxon>
        <taxon>metagenomes</taxon>
        <taxon>ecological metagenomes</taxon>
    </lineage>
</organism>
<protein>
    <submittedName>
        <fullName evidence="3">Uncharacterized protein</fullName>
    </submittedName>
</protein>
<feature type="transmembrane region" description="Helical" evidence="2">
    <location>
        <begin position="21"/>
        <end position="41"/>
    </location>
</feature>
<reference evidence="3" key="1">
    <citation type="submission" date="2018-05" db="EMBL/GenBank/DDBJ databases">
        <authorList>
            <person name="Lanie J.A."/>
            <person name="Ng W.-L."/>
            <person name="Kazmierczak K.M."/>
            <person name="Andrzejewski T.M."/>
            <person name="Davidsen T.M."/>
            <person name="Wayne K.J."/>
            <person name="Tettelin H."/>
            <person name="Glass J.I."/>
            <person name="Rusch D."/>
            <person name="Podicherti R."/>
            <person name="Tsui H.-C.T."/>
            <person name="Winkler M.E."/>
        </authorList>
    </citation>
    <scope>NUCLEOTIDE SEQUENCE</scope>
</reference>
<evidence type="ECO:0000256" key="1">
    <source>
        <dbReference type="SAM" id="MobiDB-lite"/>
    </source>
</evidence>
<keyword evidence="2" id="KW-0472">Membrane</keyword>
<gene>
    <name evidence="3" type="ORF">METZ01_LOCUS111463</name>
</gene>
<name>A0A381X1F5_9ZZZZ</name>